<accession>A0A1B8PF84</accession>
<dbReference type="OrthoDB" id="6120213at2"/>
<gene>
    <name evidence="2" type="ORF">A9Z62_01100</name>
</gene>
<dbReference type="SUPFAM" id="SSF56784">
    <property type="entry name" value="HAD-like"/>
    <property type="match status" value="1"/>
</dbReference>
<sequence length="296" mass="34206">MKQIVYIDMDNVMVDFPSGIAKLDDKTKREYEGRYDEVEGIFSLMEPMPNAISAVHKLMKKYHIYVLSTAPWHNPSAWSDKVKWIQHYFGEEKGSALYKRLILSHHKNLNQGDYLIDDRTKNGAGKFQGEHVHFGTEQFANWNCVLSYLGCGPFTQSDILQDCLQKPAALVQVENEEQGRVIGAFADRYKWQVFNLACVYADETATEQKTVYLIISPYLSDEFKMRIEAMCAHIQAEYDVLLRSKSQLKQYFQRLSEKPFLHIESYTYQPLYKAGNILGMMARDRQVDEILGQKGA</sequence>
<dbReference type="SFLD" id="SFLDS00003">
    <property type="entry name" value="Haloacid_Dehalogenase"/>
    <property type="match status" value="1"/>
</dbReference>
<evidence type="ECO:0000313" key="3">
    <source>
        <dbReference type="Proteomes" id="UP000092611"/>
    </source>
</evidence>
<dbReference type="InterPro" id="IPR036412">
    <property type="entry name" value="HAD-like_sf"/>
</dbReference>
<proteinExistence type="inferred from homology"/>
<name>A0A1B8PF84_HAEHA</name>
<dbReference type="SFLD" id="SFLDG01145">
    <property type="entry name" value="C1.2.1"/>
    <property type="match status" value="1"/>
</dbReference>
<evidence type="ECO:0000256" key="1">
    <source>
        <dbReference type="ARBA" id="ARBA00009589"/>
    </source>
</evidence>
<organism evidence="2 3">
    <name type="scientific">Haemophilus haemolyticus</name>
    <dbReference type="NCBI Taxonomy" id="726"/>
    <lineage>
        <taxon>Bacteria</taxon>
        <taxon>Pseudomonadati</taxon>
        <taxon>Pseudomonadota</taxon>
        <taxon>Gammaproteobacteria</taxon>
        <taxon>Pasteurellales</taxon>
        <taxon>Pasteurellaceae</taxon>
        <taxon>Haemophilus</taxon>
    </lineage>
</organism>
<comment type="similarity">
    <text evidence="1">Belongs to the 5'(3')-deoxyribonucleotidase family.</text>
</comment>
<dbReference type="InterPro" id="IPR023214">
    <property type="entry name" value="HAD_sf"/>
</dbReference>
<dbReference type="RefSeq" id="WP_065246213.1">
    <property type="nucleotide sequence ID" value="NZ_LZDL01000012.1"/>
</dbReference>
<dbReference type="Proteomes" id="UP000092611">
    <property type="component" value="Unassembled WGS sequence"/>
</dbReference>
<comment type="caution">
    <text evidence="2">The sequence shown here is derived from an EMBL/GenBank/DDBJ whole genome shotgun (WGS) entry which is preliminary data.</text>
</comment>
<dbReference type="InterPro" id="IPR010708">
    <property type="entry name" value="5'(3')-deoxyribonucleotidase"/>
</dbReference>
<dbReference type="GO" id="GO:0009223">
    <property type="term" value="P:pyrimidine deoxyribonucleotide catabolic process"/>
    <property type="evidence" value="ECO:0007669"/>
    <property type="project" value="TreeGrafter"/>
</dbReference>
<dbReference type="SFLD" id="SFLDG01126">
    <property type="entry name" value="C1.2:_Nucleotidase_Like"/>
    <property type="match status" value="1"/>
</dbReference>
<dbReference type="Gene3D" id="3.40.50.1000">
    <property type="entry name" value="HAD superfamily/HAD-like"/>
    <property type="match status" value="1"/>
</dbReference>
<protein>
    <submittedName>
        <fullName evidence="2">Uncharacterized protein</fullName>
    </submittedName>
</protein>
<dbReference type="EMBL" id="LZDL01000012">
    <property type="protein sequence ID" value="OBX47377.1"/>
    <property type="molecule type" value="Genomic_DNA"/>
</dbReference>
<dbReference type="AlphaFoldDB" id="A0A1B8PF84"/>
<evidence type="ECO:0000313" key="2">
    <source>
        <dbReference type="EMBL" id="OBX47377.1"/>
    </source>
</evidence>
<dbReference type="Pfam" id="PF06941">
    <property type="entry name" value="NT5C"/>
    <property type="match status" value="1"/>
</dbReference>
<dbReference type="PANTHER" id="PTHR16504">
    <property type="entry name" value="5'(3')-DEOXYRIBONUCLEOTIDASE"/>
    <property type="match status" value="1"/>
</dbReference>
<reference evidence="2 3" key="1">
    <citation type="submission" date="2016-06" db="EMBL/GenBank/DDBJ databases">
        <title>Draft genome of Haemophilus haemolyticus CCUG 24149.</title>
        <authorList>
            <person name="Engstrom-Jakobsson H."/>
            <person name="Salva-Serra F."/>
            <person name="Thorell K."/>
            <person name="Gonzales-Siles L."/>
            <person name="Karlsson R."/>
            <person name="Boulund F."/>
            <person name="Engstrand L."/>
            <person name="Kristiansson E."/>
            <person name="Moore E."/>
        </authorList>
    </citation>
    <scope>NUCLEOTIDE SEQUENCE [LARGE SCALE GENOMIC DNA]</scope>
    <source>
        <strain evidence="2 3">CCUG 24149</strain>
    </source>
</reference>
<dbReference type="PANTHER" id="PTHR16504:SF4">
    <property type="entry name" value="5'(3')-DEOXYRIBONUCLEOTIDASE"/>
    <property type="match status" value="1"/>
</dbReference>
<dbReference type="GO" id="GO:0008253">
    <property type="term" value="F:5'-nucleotidase activity"/>
    <property type="evidence" value="ECO:0007669"/>
    <property type="project" value="InterPro"/>
</dbReference>